<dbReference type="Gene3D" id="3.40.50.720">
    <property type="entry name" value="NAD(P)-binding Rossmann-like Domain"/>
    <property type="match status" value="1"/>
</dbReference>
<dbReference type="OrthoDB" id="10262413at2759"/>
<dbReference type="Proteomes" id="UP000249363">
    <property type="component" value="Unassembled WGS sequence"/>
</dbReference>
<dbReference type="EMBL" id="MIKG01000018">
    <property type="protein sequence ID" value="RAO72161.1"/>
    <property type="molecule type" value="Genomic_DNA"/>
</dbReference>
<dbReference type="RefSeq" id="XP_040736675.1">
    <property type="nucleotide sequence ID" value="XM_040880949.1"/>
</dbReference>
<feature type="domain" description="NAD-dependent epimerase/dehydratase" evidence="1">
    <location>
        <begin position="7"/>
        <end position="243"/>
    </location>
</feature>
<proteinExistence type="predicted"/>
<dbReference type="STRING" id="1196081.A0A364L8Y3"/>
<keyword evidence="3" id="KW-1185">Reference proteome</keyword>
<dbReference type="InterPro" id="IPR001509">
    <property type="entry name" value="Epimerase_deHydtase"/>
</dbReference>
<reference evidence="2 3" key="1">
    <citation type="journal article" date="2017" name="Biotechnol. Biofuels">
        <title>Differential beta-glucosidase expression as a function of carbon source availability in Talaromyces amestolkiae: a genomic and proteomic approach.</title>
        <authorList>
            <person name="de Eugenio L.I."/>
            <person name="Mendez-Liter J.A."/>
            <person name="Nieto-Dominguez M."/>
            <person name="Alonso L."/>
            <person name="Gil-Munoz J."/>
            <person name="Barriuso J."/>
            <person name="Prieto A."/>
            <person name="Martinez M.J."/>
        </authorList>
    </citation>
    <scope>NUCLEOTIDE SEQUENCE [LARGE SCALE GENOMIC DNA]</scope>
    <source>
        <strain evidence="2 3">CIB</strain>
    </source>
</reference>
<dbReference type="PANTHER" id="PTHR48079:SF6">
    <property type="entry name" value="NAD(P)-BINDING DOMAIN-CONTAINING PROTEIN-RELATED"/>
    <property type="match status" value="1"/>
</dbReference>
<sequence length="351" mass="38263">MAPTKLLLTGATGYIGGTVLTQLINSTIPEIKQLSISVLIRNPDQAELYSSKGITPVIFSGLEDVEYLRKVASEHEIVLHTADSTNPTAAEALIQGLADKQTSSKNKKYFIHTSGTSSLGDQPVSKQLIETREFSDKNDDIYSYMKQREAVKSYAQRATDIKTVEIGEKTSTVNTIIVKAPIIYGRGTGFFNQKSFHIPVLIKGALAAGHAQYVGDGAGVWDYVHVVDLAKLFELLVAKILKGETDILVFGKRGIYFANTLRHSWKELAEGIAKSCYEAGRFVSPKTQSLTLKEAAIMYTGGDEYIAEVGLASNSLTNADLSREIGWAPKMMEADFQQSLADDLNLVLSSA</sequence>
<evidence type="ECO:0000259" key="1">
    <source>
        <dbReference type="Pfam" id="PF01370"/>
    </source>
</evidence>
<dbReference type="GO" id="GO:0005737">
    <property type="term" value="C:cytoplasm"/>
    <property type="evidence" value="ECO:0007669"/>
    <property type="project" value="TreeGrafter"/>
</dbReference>
<dbReference type="PANTHER" id="PTHR48079">
    <property type="entry name" value="PROTEIN YEEZ"/>
    <property type="match status" value="1"/>
</dbReference>
<dbReference type="SUPFAM" id="SSF51735">
    <property type="entry name" value="NAD(P)-binding Rossmann-fold domains"/>
    <property type="match status" value="1"/>
</dbReference>
<gene>
    <name evidence="2" type="ORF">BHQ10_008173</name>
</gene>
<evidence type="ECO:0000313" key="3">
    <source>
        <dbReference type="Proteomes" id="UP000249363"/>
    </source>
</evidence>
<name>A0A364L8Y3_TALAM</name>
<protein>
    <recommendedName>
        <fullName evidence="1">NAD-dependent epimerase/dehydratase domain-containing protein</fullName>
    </recommendedName>
</protein>
<dbReference type="AlphaFoldDB" id="A0A364L8Y3"/>
<dbReference type="InterPro" id="IPR036291">
    <property type="entry name" value="NAD(P)-bd_dom_sf"/>
</dbReference>
<dbReference type="InterPro" id="IPR051783">
    <property type="entry name" value="NAD(P)-dependent_oxidoreduct"/>
</dbReference>
<comment type="caution">
    <text evidence="2">The sequence shown here is derived from an EMBL/GenBank/DDBJ whole genome shotgun (WGS) entry which is preliminary data.</text>
</comment>
<dbReference type="GO" id="GO:0004029">
    <property type="term" value="F:aldehyde dehydrogenase (NAD+) activity"/>
    <property type="evidence" value="ECO:0007669"/>
    <property type="project" value="TreeGrafter"/>
</dbReference>
<organism evidence="2 3">
    <name type="scientific">Talaromyces amestolkiae</name>
    <dbReference type="NCBI Taxonomy" id="1196081"/>
    <lineage>
        <taxon>Eukaryota</taxon>
        <taxon>Fungi</taxon>
        <taxon>Dikarya</taxon>
        <taxon>Ascomycota</taxon>
        <taxon>Pezizomycotina</taxon>
        <taxon>Eurotiomycetes</taxon>
        <taxon>Eurotiomycetidae</taxon>
        <taxon>Eurotiales</taxon>
        <taxon>Trichocomaceae</taxon>
        <taxon>Talaromyces</taxon>
        <taxon>Talaromyces sect. Talaromyces</taxon>
    </lineage>
</organism>
<dbReference type="Pfam" id="PF01370">
    <property type="entry name" value="Epimerase"/>
    <property type="match status" value="1"/>
</dbReference>
<accession>A0A364L8Y3</accession>
<dbReference type="GeneID" id="63797387"/>
<evidence type="ECO:0000313" key="2">
    <source>
        <dbReference type="EMBL" id="RAO72161.1"/>
    </source>
</evidence>